<evidence type="ECO:0000313" key="1">
    <source>
        <dbReference type="EMBL" id="SPF56514.1"/>
    </source>
</evidence>
<dbReference type="Proteomes" id="UP000238916">
    <property type="component" value="Unassembled WGS sequence"/>
</dbReference>
<reference evidence="2" key="1">
    <citation type="submission" date="2018-02" db="EMBL/GenBank/DDBJ databases">
        <authorList>
            <person name="Hausmann B."/>
        </authorList>
    </citation>
    <scope>NUCLEOTIDE SEQUENCE [LARGE SCALE GENOMIC DNA]</scope>
    <source>
        <strain evidence="2">Peat soil MAG SbF1</strain>
    </source>
</reference>
<proteinExistence type="predicted"/>
<sequence length="72" mass="8158">MGLALLDVADVVRRYPVVIEYFSHASEETFFEDLAKLPGGQETCDSIWNYLGNYGMRCPGKIDITIISPWMN</sequence>
<evidence type="ECO:0000313" key="2">
    <source>
        <dbReference type="Proteomes" id="UP000238916"/>
    </source>
</evidence>
<accession>A0A2U3LXG5</accession>
<name>A0A2U3LXG5_9FIRM</name>
<gene>
    <name evidence="1" type="ORF">SBF1_9200002</name>
</gene>
<dbReference type="AlphaFoldDB" id="A0A2U3LXG5"/>
<protein>
    <submittedName>
        <fullName evidence="1">Uncharacterized protein</fullName>
    </submittedName>
</protein>
<organism evidence="1 2">
    <name type="scientific">Candidatus Desulfosporosinus infrequens</name>
    <dbReference type="NCBI Taxonomy" id="2043169"/>
    <lineage>
        <taxon>Bacteria</taxon>
        <taxon>Bacillati</taxon>
        <taxon>Bacillota</taxon>
        <taxon>Clostridia</taxon>
        <taxon>Eubacteriales</taxon>
        <taxon>Desulfitobacteriaceae</taxon>
        <taxon>Desulfosporosinus</taxon>
    </lineage>
</organism>
<dbReference type="EMBL" id="OMOF01000913">
    <property type="protein sequence ID" value="SPF56514.1"/>
    <property type="molecule type" value="Genomic_DNA"/>
</dbReference>